<sequence>MQPPSSHTAPVLRDNPHQDGDKPLARPQTLLTRGGHGKPVFEPDPSSSSSPGSLSKHSQVNGAGAASPANNPHMTASSVDGMDASSTNCLSQPAPTTSLRPHGDAQVDVDMNEGGSDSEESDTEFDGGGAALLVPTAVPANALPTDESDSEDLSDADEDYHEQYTEEDGDEFSDSDDEDDEDDDDENEDGQGSDDDDDEESQYTYNHSQNPPQMMPISWLPHFGNIYPFNHPTANIPANFDDLPGQIANFMPAGPTDLANLPPLPQPPPGWVQPLAFGQDFEQNIVLSNPNASILGSENLNLVDFLRDWAYQAQYGRAARSMPPLLEEVVGQTKKSIKEINYSDLNGDEYDLQGLDWTSMETTREAARLRRRNTYRNYVNRGGSDKWMQSPNQTLSSRESFYRFKRMLLRQDVRLAHFQLRSVLACPTRTHAYFPTSQGITRMNLVSRKPDLFMSLREFALSGTMISTVDADCGVLMCGTFNGDYYIKGLNTSDMKTYAEGQITSDLSGITNHIKIHKPRRSCGPAAAIASNDHGFRLLDLETQKFVQETMYPFALNCTAVSPDRRLRSVVGDYFNVLITNADTGEVLQELGGHRDYGFACDWSDDGWTVATGFQDMAVKIWDARHWCDSNGISTPLRTIRTEMAGARNLRFSPVGSGPPVLVAAEEADIINIIDAKTFTHKQEIDMFGEIGGVAFVNDGQDLNVLCCDSNRGGLLQLERCTGQTEFKTQYDEESMNSRHSWLPDTNSTPAAHEVPGPF</sequence>
<protein>
    <submittedName>
        <fullName evidence="1">Uncharacterized protein</fullName>
    </submittedName>
</protein>
<comment type="caution">
    <text evidence="1">The sequence shown here is derived from an EMBL/GenBank/DDBJ whole genome shotgun (WGS) entry which is preliminary data.</text>
</comment>
<proteinExistence type="predicted"/>
<accession>A0ACC1N9C4</accession>
<evidence type="ECO:0000313" key="2">
    <source>
        <dbReference type="Proteomes" id="UP001143910"/>
    </source>
</evidence>
<name>A0ACC1N9C4_9HYPO</name>
<keyword evidence="2" id="KW-1185">Reference proteome</keyword>
<dbReference type="EMBL" id="JANJQO010000647">
    <property type="protein sequence ID" value="KAJ2975905.1"/>
    <property type="molecule type" value="Genomic_DNA"/>
</dbReference>
<organism evidence="1 2">
    <name type="scientific">Zarea fungicola</name>
    <dbReference type="NCBI Taxonomy" id="93591"/>
    <lineage>
        <taxon>Eukaryota</taxon>
        <taxon>Fungi</taxon>
        <taxon>Dikarya</taxon>
        <taxon>Ascomycota</taxon>
        <taxon>Pezizomycotina</taxon>
        <taxon>Sordariomycetes</taxon>
        <taxon>Hypocreomycetidae</taxon>
        <taxon>Hypocreales</taxon>
        <taxon>Cordycipitaceae</taxon>
        <taxon>Zarea</taxon>
    </lineage>
</organism>
<dbReference type="Proteomes" id="UP001143910">
    <property type="component" value="Unassembled WGS sequence"/>
</dbReference>
<reference evidence="1" key="1">
    <citation type="submission" date="2022-08" db="EMBL/GenBank/DDBJ databases">
        <title>Genome Sequence of Lecanicillium fungicola.</title>
        <authorList>
            <person name="Buettner E."/>
        </authorList>
    </citation>
    <scope>NUCLEOTIDE SEQUENCE</scope>
    <source>
        <strain evidence="1">Babe33</strain>
    </source>
</reference>
<gene>
    <name evidence="1" type="ORF">NQ176_g5253</name>
</gene>
<evidence type="ECO:0000313" key="1">
    <source>
        <dbReference type="EMBL" id="KAJ2975905.1"/>
    </source>
</evidence>